<dbReference type="AlphaFoldDB" id="A0AAV7GF63"/>
<comment type="caution">
    <text evidence="2">The sequence shown here is derived from an EMBL/GenBank/DDBJ whole genome shotgun (WGS) entry which is preliminary data.</text>
</comment>
<keyword evidence="1" id="KW-0732">Signal</keyword>
<feature type="chain" id="PRO_5043496379" description="Secreted protein" evidence="1">
    <location>
        <begin position="21"/>
        <end position="148"/>
    </location>
</feature>
<dbReference type="EMBL" id="JAGFBR010000010">
    <property type="protein sequence ID" value="KAH0460394.1"/>
    <property type="molecule type" value="Genomic_DNA"/>
</dbReference>
<gene>
    <name evidence="2" type="ORF">IEQ34_011057</name>
</gene>
<evidence type="ECO:0008006" key="4">
    <source>
        <dbReference type="Google" id="ProtNLM"/>
    </source>
</evidence>
<evidence type="ECO:0000256" key="1">
    <source>
        <dbReference type="SAM" id="SignalP"/>
    </source>
</evidence>
<proteinExistence type="predicted"/>
<name>A0AAV7GF63_DENCH</name>
<sequence>MPTERETAFLLLHAIAVASGEECKEHACLLEGVGTNMYRLETSTTHPCPPLSQRLVTFCPLRSFAGHHVADLPTEVDLRHQLILLCLAGGASAALQRIEHRRIVVKRFSKSLHERTCVVVCFLLYHGHDARPHSANSGEDFFQSPWSA</sequence>
<dbReference type="Proteomes" id="UP000775213">
    <property type="component" value="Unassembled WGS sequence"/>
</dbReference>
<organism evidence="2 3">
    <name type="scientific">Dendrobium chrysotoxum</name>
    <name type="common">Orchid</name>
    <dbReference type="NCBI Taxonomy" id="161865"/>
    <lineage>
        <taxon>Eukaryota</taxon>
        <taxon>Viridiplantae</taxon>
        <taxon>Streptophyta</taxon>
        <taxon>Embryophyta</taxon>
        <taxon>Tracheophyta</taxon>
        <taxon>Spermatophyta</taxon>
        <taxon>Magnoliopsida</taxon>
        <taxon>Liliopsida</taxon>
        <taxon>Asparagales</taxon>
        <taxon>Orchidaceae</taxon>
        <taxon>Epidendroideae</taxon>
        <taxon>Malaxideae</taxon>
        <taxon>Dendrobiinae</taxon>
        <taxon>Dendrobium</taxon>
    </lineage>
</organism>
<evidence type="ECO:0000313" key="2">
    <source>
        <dbReference type="EMBL" id="KAH0460394.1"/>
    </source>
</evidence>
<reference evidence="2 3" key="1">
    <citation type="journal article" date="2021" name="Hortic Res">
        <title>Chromosome-scale assembly of the Dendrobium chrysotoxum genome enhances the understanding of orchid evolution.</title>
        <authorList>
            <person name="Zhang Y."/>
            <person name="Zhang G.Q."/>
            <person name="Zhang D."/>
            <person name="Liu X.D."/>
            <person name="Xu X.Y."/>
            <person name="Sun W.H."/>
            <person name="Yu X."/>
            <person name="Zhu X."/>
            <person name="Wang Z.W."/>
            <person name="Zhao X."/>
            <person name="Zhong W.Y."/>
            <person name="Chen H."/>
            <person name="Yin W.L."/>
            <person name="Huang T."/>
            <person name="Niu S.C."/>
            <person name="Liu Z.J."/>
        </authorList>
    </citation>
    <scope>NUCLEOTIDE SEQUENCE [LARGE SCALE GENOMIC DNA]</scope>
    <source>
        <strain evidence="2">Lindl</strain>
    </source>
</reference>
<protein>
    <recommendedName>
        <fullName evidence="4">Secreted protein</fullName>
    </recommendedName>
</protein>
<feature type="signal peptide" evidence="1">
    <location>
        <begin position="1"/>
        <end position="20"/>
    </location>
</feature>
<evidence type="ECO:0000313" key="3">
    <source>
        <dbReference type="Proteomes" id="UP000775213"/>
    </source>
</evidence>
<keyword evidence="3" id="KW-1185">Reference proteome</keyword>
<accession>A0AAV7GF63</accession>